<protein>
    <submittedName>
        <fullName evidence="2">Uncharacterized protein</fullName>
    </submittedName>
</protein>
<sequence>RDDDEARIGGLQDRTAQQHRLPGQRRARYEIGARALPGGGVPLDFIGQHARPVGERERAAGPGTGRRQRVAAAQQSAIRAYRLAPHLLDAHVRDRAERHVAQLGYLHILGGGRHGRRRQQGGCEQPRGDGSGMGATLHGRTLPDRPGAIAASPEGSACPCNWLLLP</sequence>
<dbReference type="Proteomes" id="UP000032274">
    <property type="component" value="Unassembled WGS sequence"/>
</dbReference>
<organism evidence="2 3">
    <name type="scientific">Staphylococcus aureus</name>
    <dbReference type="NCBI Taxonomy" id="1280"/>
    <lineage>
        <taxon>Bacteria</taxon>
        <taxon>Bacillati</taxon>
        <taxon>Bacillota</taxon>
        <taxon>Bacilli</taxon>
        <taxon>Bacillales</taxon>
        <taxon>Staphylococcaceae</taxon>
        <taxon>Staphylococcus</taxon>
    </lineage>
</organism>
<proteinExistence type="predicted"/>
<reference evidence="2 3" key="1">
    <citation type="submission" date="2015-01" db="EMBL/GenBank/DDBJ databases">
        <title>Characterization of Swiss Staphylococcus aureus strains involved in food poisoning.</title>
        <authorList>
            <person name="Crovadore J."/>
            <person name="Chablais R."/>
            <person name="Tonacini J."/>
            <person name="Schnyder B."/>
            <person name="Lefort F."/>
        </authorList>
    </citation>
    <scope>NUCLEOTIDE SEQUENCE [LARGE SCALE GENOMIC DNA]</scope>
    <source>
        <strain evidence="2 3">SA-120</strain>
    </source>
</reference>
<accession>A0AA40JPJ9</accession>
<evidence type="ECO:0000313" key="3">
    <source>
        <dbReference type="Proteomes" id="UP000032274"/>
    </source>
</evidence>
<feature type="non-terminal residue" evidence="2">
    <location>
        <position position="1"/>
    </location>
</feature>
<dbReference type="AlphaFoldDB" id="A0AA40JPJ9"/>
<feature type="region of interest" description="Disordered" evidence="1">
    <location>
        <begin position="1"/>
        <end position="26"/>
    </location>
</feature>
<dbReference type="EMBL" id="JXIG01000485">
    <property type="protein sequence ID" value="KIU01313.1"/>
    <property type="molecule type" value="Genomic_DNA"/>
</dbReference>
<feature type="non-terminal residue" evidence="2">
    <location>
        <position position="166"/>
    </location>
</feature>
<feature type="region of interest" description="Disordered" evidence="1">
    <location>
        <begin position="112"/>
        <end position="137"/>
    </location>
</feature>
<evidence type="ECO:0000256" key="1">
    <source>
        <dbReference type="SAM" id="MobiDB-lite"/>
    </source>
</evidence>
<evidence type="ECO:0000313" key="2">
    <source>
        <dbReference type="EMBL" id="KIU01313.1"/>
    </source>
</evidence>
<name>A0AA40JPJ9_STAAU</name>
<gene>
    <name evidence="2" type="ORF">QU38_02250</name>
</gene>
<comment type="caution">
    <text evidence="2">The sequence shown here is derived from an EMBL/GenBank/DDBJ whole genome shotgun (WGS) entry which is preliminary data.</text>
</comment>